<accession>A0AAE0NU34</accession>
<name>A0AAE0NU34_9PEZI</name>
<evidence type="ECO:0000256" key="2">
    <source>
        <dbReference type="ARBA" id="ARBA00022692"/>
    </source>
</evidence>
<dbReference type="GO" id="GO:0022857">
    <property type="term" value="F:transmembrane transporter activity"/>
    <property type="evidence" value="ECO:0007669"/>
    <property type="project" value="InterPro"/>
</dbReference>
<feature type="transmembrane region" description="Helical" evidence="5">
    <location>
        <begin position="147"/>
        <end position="168"/>
    </location>
</feature>
<feature type="non-terminal residue" evidence="7">
    <location>
        <position position="467"/>
    </location>
</feature>
<feature type="transmembrane region" description="Helical" evidence="5">
    <location>
        <begin position="251"/>
        <end position="278"/>
    </location>
</feature>
<dbReference type="PROSITE" id="PS50850">
    <property type="entry name" value="MFS"/>
    <property type="match status" value="1"/>
</dbReference>
<evidence type="ECO:0000256" key="3">
    <source>
        <dbReference type="ARBA" id="ARBA00022989"/>
    </source>
</evidence>
<dbReference type="InterPro" id="IPR036259">
    <property type="entry name" value="MFS_trans_sf"/>
</dbReference>
<dbReference type="PANTHER" id="PTHR23502">
    <property type="entry name" value="MAJOR FACILITATOR SUPERFAMILY"/>
    <property type="match status" value="1"/>
</dbReference>
<reference evidence="7" key="2">
    <citation type="submission" date="2023-06" db="EMBL/GenBank/DDBJ databases">
        <authorList>
            <consortium name="Lawrence Berkeley National Laboratory"/>
            <person name="Haridas S."/>
            <person name="Hensen N."/>
            <person name="Bonometti L."/>
            <person name="Westerberg I."/>
            <person name="Brannstrom I.O."/>
            <person name="Guillou S."/>
            <person name="Cros-Aarteil S."/>
            <person name="Calhoun S."/>
            <person name="Kuo A."/>
            <person name="Mondo S."/>
            <person name="Pangilinan J."/>
            <person name="Riley R."/>
            <person name="LaButti K."/>
            <person name="Andreopoulos B."/>
            <person name="Lipzen A."/>
            <person name="Chen C."/>
            <person name="Yanf M."/>
            <person name="Daum C."/>
            <person name="Ng V."/>
            <person name="Clum A."/>
            <person name="Steindorff A."/>
            <person name="Ohm R."/>
            <person name="Martin F."/>
            <person name="Silar P."/>
            <person name="Natvig D."/>
            <person name="Lalanne C."/>
            <person name="Gautier V."/>
            <person name="Ament-velasquez S.L."/>
            <person name="Kruys A."/>
            <person name="Hutchinson M.I."/>
            <person name="Powell A.J."/>
            <person name="Barry K."/>
            <person name="Miller A.N."/>
            <person name="Grigoriev I.V."/>
            <person name="Debuchy R."/>
            <person name="Gladieux P."/>
            <person name="Thoren M.H."/>
            <person name="Johannesson H."/>
        </authorList>
    </citation>
    <scope>NUCLEOTIDE SEQUENCE</scope>
    <source>
        <strain evidence="7">CBS 232.78</strain>
    </source>
</reference>
<evidence type="ECO:0000313" key="8">
    <source>
        <dbReference type="Proteomes" id="UP001285441"/>
    </source>
</evidence>
<dbReference type="InterPro" id="IPR020846">
    <property type="entry name" value="MFS_dom"/>
</dbReference>
<dbReference type="Proteomes" id="UP001285441">
    <property type="component" value="Unassembled WGS sequence"/>
</dbReference>
<feature type="transmembrane region" description="Helical" evidence="5">
    <location>
        <begin position="20"/>
        <end position="44"/>
    </location>
</feature>
<dbReference type="Pfam" id="PF07690">
    <property type="entry name" value="MFS_1"/>
    <property type="match status" value="1"/>
</dbReference>
<feature type="transmembrane region" description="Helical" evidence="5">
    <location>
        <begin position="56"/>
        <end position="80"/>
    </location>
</feature>
<keyword evidence="4 5" id="KW-0472">Membrane</keyword>
<evidence type="ECO:0000313" key="7">
    <source>
        <dbReference type="EMBL" id="KAK3387748.1"/>
    </source>
</evidence>
<feature type="transmembrane region" description="Helical" evidence="5">
    <location>
        <begin position="430"/>
        <end position="448"/>
    </location>
</feature>
<feature type="transmembrane region" description="Helical" evidence="5">
    <location>
        <begin position="358"/>
        <end position="380"/>
    </location>
</feature>
<protein>
    <submittedName>
        <fullName evidence="7">Major facilitator superfamily domain-containing protein</fullName>
    </submittedName>
</protein>
<dbReference type="PANTHER" id="PTHR23502:SF60">
    <property type="entry name" value="MAJOR FACILITATOR SUPERFAMILY (MFS) PROFILE DOMAIN-CONTAINING PROTEIN-RELATED"/>
    <property type="match status" value="1"/>
</dbReference>
<keyword evidence="8" id="KW-1185">Reference proteome</keyword>
<evidence type="ECO:0000259" key="6">
    <source>
        <dbReference type="PROSITE" id="PS50850"/>
    </source>
</evidence>
<comment type="subcellular location">
    <subcellularLocation>
        <location evidence="1">Membrane</location>
        <topology evidence="1">Multi-pass membrane protein</topology>
    </subcellularLocation>
</comment>
<proteinExistence type="predicted"/>
<sequence>AWNGPDDPHDPYNWSTFRKVTIGVIFSLGQLVTTMSASMIAASLDDIILDLGISEATAQVVFSTFFLGLAFGPFVIAAVAEMHGRKWIWVGAQSWYILWNALCPVGNSTGVMIVGRFMSGVGAASGTTLTGPVMADLYRKEERGKSIAIASLLPYLGPALGPILGGFVTQWVQWQWTFWIMSLVNLVLTLAGLVMLRESYTPVLLRRKAGAVVAALPKTEQPWNWHLGMGFVARFGVAILRPVMMLVRRPIIQIVSVVVAVDFGIYTLQLSTFATLWIRKYGETASQASLHYISITIGITIATQIGGHIMDWMYKRLRDQEMNGGGRPEFRMPYMLPGVILAVVGLFWYGWAAERVDHWVVVDVGSVVFNLGNFVLNQALMAYQLDEFADHAASANAASKMLSYLFGFMFPVFAPKLFDALGYGWGNSLLGFVWLGLGGPVPVVLWVWGAKLRATGRKDGEHGIGSG</sequence>
<gene>
    <name evidence="7" type="ORF">B0H63DRAFT_392821</name>
</gene>
<keyword evidence="2 5" id="KW-0812">Transmembrane</keyword>
<feature type="transmembrane region" description="Helical" evidence="5">
    <location>
        <begin position="290"/>
        <end position="314"/>
    </location>
</feature>
<feature type="transmembrane region" description="Helical" evidence="5">
    <location>
        <begin position="334"/>
        <end position="352"/>
    </location>
</feature>
<feature type="transmembrane region" description="Helical" evidence="5">
    <location>
        <begin position="401"/>
        <end position="418"/>
    </location>
</feature>
<feature type="transmembrane region" description="Helical" evidence="5">
    <location>
        <begin position="174"/>
        <end position="196"/>
    </location>
</feature>
<keyword evidence="3 5" id="KW-1133">Transmembrane helix</keyword>
<evidence type="ECO:0000256" key="4">
    <source>
        <dbReference type="ARBA" id="ARBA00023136"/>
    </source>
</evidence>
<dbReference type="GO" id="GO:0016020">
    <property type="term" value="C:membrane"/>
    <property type="evidence" value="ECO:0007669"/>
    <property type="project" value="UniProtKB-SubCell"/>
</dbReference>
<evidence type="ECO:0000256" key="1">
    <source>
        <dbReference type="ARBA" id="ARBA00004141"/>
    </source>
</evidence>
<dbReference type="EMBL" id="JAULSW010000003">
    <property type="protein sequence ID" value="KAK3387748.1"/>
    <property type="molecule type" value="Genomic_DNA"/>
</dbReference>
<dbReference type="Gene3D" id="1.20.1250.20">
    <property type="entry name" value="MFS general substrate transporter like domains"/>
    <property type="match status" value="1"/>
</dbReference>
<reference evidence="7" key="1">
    <citation type="journal article" date="2023" name="Mol. Phylogenet. Evol.">
        <title>Genome-scale phylogeny and comparative genomics of the fungal order Sordariales.</title>
        <authorList>
            <person name="Hensen N."/>
            <person name="Bonometti L."/>
            <person name="Westerberg I."/>
            <person name="Brannstrom I.O."/>
            <person name="Guillou S."/>
            <person name="Cros-Aarteil S."/>
            <person name="Calhoun S."/>
            <person name="Haridas S."/>
            <person name="Kuo A."/>
            <person name="Mondo S."/>
            <person name="Pangilinan J."/>
            <person name="Riley R."/>
            <person name="LaButti K."/>
            <person name="Andreopoulos B."/>
            <person name="Lipzen A."/>
            <person name="Chen C."/>
            <person name="Yan M."/>
            <person name="Daum C."/>
            <person name="Ng V."/>
            <person name="Clum A."/>
            <person name="Steindorff A."/>
            <person name="Ohm R.A."/>
            <person name="Martin F."/>
            <person name="Silar P."/>
            <person name="Natvig D.O."/>
            <person name="Lalanne C."/>
            <person name="Gautier V."/>
            <person name="Ament-Velasquez S.L."/>
            <person name="Kruys A."/>
            <person name="Hutchinson M.I."/>
            <person name="Powell A.J."/>
            <person name="Barry K."/>
            <person name="Miller A.N."/>
            <person name="Grigoriev I.V."/>
            <person name="Debuchy R."/>
            <person name="Gladieux P."/>
            <person name="Hiltunen Thoren M."/>
            <person name="Johannesson H."/>
        </authorList>
    </citation>
    <scope>NUCLEOTIDE SEQUENCE</scope>
    <source>
        <strain evidence="7">CBS 232.78</strain>
    </source>
</reference>
<feature type="domain" description="Major facilitator superfamily (MFS) profile" evidence="6">
    <location>
        <begin position="22"/>
        <end position="451"/>
    </location>
</feature>
<organism evidence="7 8">
    <name type="scientific">Podospora didyma</name>
    <dbReference type="NCBI Taxonomy" id="330526"/>
    <lineage>
        <taxon>Eukaryota</taxon>
        <taxon>Fungi</taxon>
        <taxon>Dikarya</taxon>
        <taxon>Ascomycota</taxon>
        <taxon>Pezizomycotina</taxon>
        <taxon>Sordariomycetes</taxon>
        <taxon>Sordariomycetidae</taxon>
        <taxon>Sordariales</taxon>
        <taxon>Podosporaceae</taxon>
        <taxon>Podospora</taxon>
    </lineage>
</organism>
<dbReference type="SUPFAM" id="SSF103473">
    <property type="entry name" value="MFS general substrate transporter"/>
    <property type="match status" value="1"/>
</dbReference>
<comment type="caution">
    <text evidence="7">The sequence shown here is derived from an EMBL/GenBank/DDBJ whole genome shotgun (WGS) entry which is preliminary data.</text>
</comment>
<evidence type="ECO:0000256" key="5">
    <source>
        <dbReference type="SAM" id="Phobius"/>
    </source>
</evidence>
<dbReference type="AlphaFoldDB" id="A0AAE0NU34"/>
<dbReference type="InterPro" id="IPR011701">
    <property type="entry name" value="MFS"/>
</dbReference>